<evidence type="ECO:0000313" key="2">
    <source>
        <dbReference type="Proteomes" id="UP001064027"/>
    </source>
</evidence>
<sequence>MKNKWKVGFFVLLGMIILGFVIIVSMIFMPVKDDALPDNNKNTNQQVGFNVETNKKDLNLIIEHYIEEEGMKGPVDYDVQLKDDVELLGSVPVFTSDLDFKLSFEPKALDNGDILLKQKSISVGSLNLPVNYVLKVIRDSYNFPDWVKIQPNDELIYVSLQDMKLKSDVKVRANEFDLKEDNISFRLLVPVDRAQ</sequence>
<dbReference type="Proteomes" id="UP001064027">
    <property type="component" value="Chromosome"/>
</dbReference>
<organism evidence="1 2">
    <name type="scientific">Rossellomorea vietnamensis</name>
    <dbReference type="NCBI Taxonomy" id="218284"/>
    <lineage>
        <taxon>Bacteria</taxon>
        <taxon>Bacillati</taxon>
        <taxon>Bacillota</taxon>
        <taxon>Bacilli</taxon>
        <taxon>Bacillales</taxon>
        <taxon>Bacillaceae</taxon>
        <taxon>Rossellomorea</taxon>
    </lineage>
</organism>
<keyword evidence="2" id="KW-1185">Reference proteome</keyword>
<evidence type="ECO:0000313" key="1">
    <source>
        <dbReference type="EMBL" id="UXH44738.1"/>
    </source>
</evidence>
<gene>
    <name evidence="1" type="ORF">N5C46_01330</name>
</gene>
<reference evidence="1" key="1">
    <citation type="submission" date="2022-09" db="EMBL/GenBank/DDBJ databases">
        <title>Complete genome sequence of Rossellomorea vietnamensis strain RL-WG62, a newly isolated PGPR with the potential for plant salinity stress alleviation.</title>
        <authorList>
            <person name="Ren L."/>
            <person name="Wang G."/>
            <person name="Hu H."/>
        </authorList>
    </citation>
    <scope>NUCLEOTIDE SEQUENCE</scope>
    <source>
        <strain evidence="1">RL-WG62</strain>
    </source>
</reference>
<proteinExistence type="predicted"/>
<protein>
    <submittedName>
        <fullName evidence="1">YpmS family protein</fullName>
    </submittedName>
</protein>
<accession>A0ACD4C8C5</accession>
<dbReference type="EMBL" id="CP104558">
    <property type="protein sequence ID" value="UXH44738.1"/>
    <property type="molecule type" value="Genomic_DNA"/>
</dbReference>
<name>A0ACD4C8C5_9BACI</name>